<evidence type="ECO:0000256" key="2">
    <source>
        <dbReference type="ARBA" id="ARBA00022692"/>
    </source>
</evidence>
<comment type="caution">
    <text evidence="8">The sequence shown here is derived from an EMBL/GenBank/DDBJ whole genome shotgun (WGS) entry which is preliminary data.</text>
</comment>
<dbReference type="RefSeq" id="WP_234762810.1">
    <property type="nucleotide sequence ID" value="NZ_JAKEIP010000040.1"/>
</dbReference>
<feature type="domain" description="Integral membrane bound transporter" evidence="7">
    <location>
        <begin position="400"/>
        <end position="523"/>
    </location>
</feature>
<keyword evidence="2 6" id="KW-0812">Transmembrane</keyword>
<accession>A0A9X1PW41</accession>
<keyword evidence="4 6" id="KW-0472">Membrane</keyword>
<sequence length="726" mass="75458">MPRWPSSPDHVQAARRAVRITVAAGVGFYPAVYALDEPAVALYALFTPIALGILSPLPGSGRDRARVVLRALPVAMALTALGTALAVATAPAVAGMVLVGFVMTFGAACGPAPAGAAPGLQLFYILACFPPYAPDTLPERLAGLLVGGTLLTLCELLVLPAPAEVPYPERLASALELAARATRASVHGGVAEPGRARELRDAGQALRLSRLPPAVRPTGAGRTDRALAHTGGATRRLLDQLARAAEHSADAPRDAPTQAVADPVSAPLLAAITAECLAMAENLRGRRPVAGPEALEEMVEQFLTARASATLARDPPSSPTLRRQSAVLAEAASAVTARAALSIAIGGRRSVRGLPSEQLWYAEPSAIHLWLRRLTGNLTLRSVVFQNAVRTALGLGVARLVAGSLDLSHGFWVLLAVLTLGRTTAGATLSAVRLAVIGTFAGALTAGALILWAGEATDVYAALLAPVMLLAFTVGPIAGIAWAQGLFTLVVSTAFAQLAPVTWQIGEVRVVDVLTGSCIGLLCGVLAWPAGAAGEVRRGMSALLEEAAPLIPATVAATLPATAPHQASSAHTQSPEDGERTRWETRHRLRLAEAAYAQYRSEPATHHDDAPDWPAALNFAIHTLVGANWLPRIAARDLDREVPDAVARWAREAAESTATAATRAAAFPPSGIRMPPLHAPYTTASASDAPSPDVPVPPLLPALTDVENWLVTLRADLRAMNEGPPG</sequence>
<evidence type="ECO:0000256" key="1">
    <source>
        <dbReference type="ARBA" id="ARBA00004141"/>
    </source>
</evidence>
<dbReference type="Proteomes" id="UP001139384">
    <property type="component" value="Unassembled WGS sequence"/>
</dbReference>
<keyword evidence="9" id="KW-1185">Reference proteome</keyword>
<keyword evidence="3 6" id="KW-1133">Transmembrane helix</keyword>
<evidence type="ECO:0000313" key="8">
    <source>
        <dbReference type="EMBL" id="MCF1594557.1"/>
    </source>
</evidence>
<feature type="transmembrane region" description="Helical" evidence="6">
    <location>
        <begin position="400"/>
        <end position="420"/>
    </location>
</feature>
<evidence type="ECO:0000256" key="4">
    <source>
        <dbReference type="ARBA" id="ARBA00023136"/>
    </source>
</evidence>
<dbReference type="InterPro" id="IPR049453">
    <property type="entry name" value="Memb_transporter_dom"/>
</dbReference>
<feature type="transmembrane region" description="Helical" evidence="6">
    <location>
        <begin position="459"/>
        <end position="479"/>
    </location>
</feature>
<feature type="transmembrane region" description="Helical" evidence="6">
    <location>
        <begin position="511"/>
        <end position="531"/>
    </location>
</feature>
<proteinExistence type="predicted"/>
<dbReference type="Pfam" id="PF13515">
    <property type="entry name" value="FUSC_2"/>
    <property type="match status" value="1"/>
</dbReference>
<evidence type="ECO:0000256" key="6">
    <source>
        <dbReference type="SAM" id="Phobius"/>
    </source>
</evidence>
<reference evidence="8" key="1">
    <citation type="submission" date="2022-01" db="EMBL/GenBank/DDBJ databases">
        <title>Draft Genome Sequences of Seven Type Strains of the Genus Streptomyces.</title>
        <authorList>
            <person name="Aziz S."/>
            <person name="Coretto E."/>
            <person name="Chronakova A."/>
            <person name="Sproer C."/>
            <person name="Huber K."/>
            <person name="Nouioui I."/>
            <person name="Gross H."/>
        </authorList>
    </citation>
    <scope>NUCLEOTIDE SEQUENCE</scope>
    <source>
        <strain evidence="8">DSM 103493</strain>
    </source>
</reference>
<feature type="region of interest" description="Disordered" evidence="5">
    <location>
        <begin position="562"/>
        <end position="582"/>
    </location>
</feature>
<dbReference type="GO" id="GO:0016020">
    <property type="term" value="C:membrane"/>
    <property type="evidence" value="ECO:0007669"/>
    <property type="project" value="UniProtKB-SubCell"/>
</dbReference>
<feature type="transmembrane region" description="Helical" evidence="6">
    <location>
        <begin position="432"/>
        <end position="453"/>
    </location>
</feature>
<dbReference type="AlphaFoldDB" id="A0A9X1PW41"/>
<feature type="compositionally biased region" description="Polar residues" evidence="5">
    <location>
        <begin position="565"/>
        <end position="575"/>
    </location>
</feature>
<evidence type="ECO:0000313" key="9">
    <source>
        <dbReference type="Proteomes" id="UP001139384"/>
    </source>
</evidence>
<comment type="subcellular location">
    <subcellularLocation>
        <location evidence="1">Membrane</location>
        <topology evidence="1">Multi-pass membrane protein</topology>
    </subcellularLocation>
</comment>
<feature type="transmembrane region" description="Helical" evidence="6">
    <location>
        <begin position="71"/>
        <end position="99"/>
    </location>
</feature>
<feature type="transmembrane region" description="Helical" evidence="6">
    <location>
        <begin position="41"/>
        <end position="59"/>
    </location>
</feature>
<gene>
    <name evidence="8" type="ORF">L0P92_13405</name>
</gene>
<organism evidence="8 9">
    <name type="scientific">Streptomyces muensis</name>
    <dbReference type="NCBI Taxonomy" id="1077944"/>
    <lineage>
        <taxon>Bacteria</taxon>
        <taxon>Bacillati</taxon>
        <taxon>Actinomycetota</taxon>
        <taxon>Actinomycetes</taxon>
        <taxon>Kitasatosporales</taxon>
        <taxon>Streptomycetaceae</taxon>
        <taxon>Streptomyces</taxon>
    </lineage>
</organism>
<evidence type="ECO:0000259" key="7">
    <source>
        <dbReference type="Pfam" id="PF13515"/>
    </source>
</evidence>
<dbReference type="EMBL" id="JAKEIP010000040">
    <property type="protein sequence ID" value="MCF1594557.1"/>
    <property type="molecule type" value="Genomic_DNA"/>
</dbReference>
<name>A0A9X1PW41_STRM4</name>
<evidence type="ECO:0000256" key="3">
    <source>
        <dbReference type="ARBA" id="ARBA00022989"/>
    </source>
</evidence>
<evidence type="ECO:0000256" key="5">
    <source>
        <dbReference type="SAM" id="MobiDB-lite"/>
    </source>
</evidence>
<protein>
    <submittedName>
        <fullName evidence="8">FUSC family protein</fullName>
    </submittedName>
</protein>